<proteinExistence type="predicted"/>
<keyword evidence="3" id="KW-1185">Reference proteome</keyword>
<dbReference type="AlphaFoldDB" id="A0A0R3TAX0"/>
<accession>A0A0R3TAX0</accession>
<evidence type="ECO:0000313" key="3">
    <source>
        <dbReference type="Proteomes" id="UP000278807"/>
    </source>
</evidence>
<dbReference type="InterPro" id="IPR000008">
    <property type="entry name" value="C2_dom"/>
</dbReference>
<sequence>MSSFRSSRDKNRLNLFDKRERMRSCNDATPSFKADILPGIISCFSPHIGTSGTEAESKTGSFEDLFLKPLTYLLEDYQSTGADKESTLPRKRLFGRRSQSTTSLCQLGGSTPGWIMELKIYTVYDINTGIVRDGTNTCIKIKQDLWTLGKTSTKTSSSQQVWEETFNIPLSDISQPIVLKYCSRKAGRFTTLGEAELSLDECMIGFTYSKHLEILSPGCSKPIGTLRMQVCLHDNNSSPCGAKSCSFESGHRSRKPSFLQRKLHSKQKSSSTSNLLNTTTAIVGPLKSGVQIFEARYLGLLQLNVVTRPFSVYARRWSPLEYQPGEVVVITNPLTKATELVSPRLPWPPHFLRGVTALDFDPISGPQVSQFDSAVLYINVLSACGLQSIPLAKFLSKCRRDGSSYDSIQSGVMAARLISYYQTMAKHVQPLSTQVQLQMGKDKYLTTVGYAYSAYIISSFSGGIEKSTFDPVWNQVFTFNINCNSNSLIEVQLMCIHNPSIAGPAAGTEKIGEALIDISRLPMDFTQRIEIELNGKRPKPRLLVLATLTGLTKSNIPCPCLALPPPSVTSPGACCDQQCDTESNCVQSTQQKTSQENEGACPMHLNEGCGASMNKTKNPSQLSAEEIDAQIVEHYVSFLLEAYIWPLLVAYQACARRFIPGKISLLHPPRRNAINTQRLILSDKCFNKYLFINNKWQAF</sequence>
<evidence type="ECO:0000313" key="2">
    <source>
        <dbReference type="EMBL" id="VDO00066.1"/>
    </source>
</evidence>
<evidence type="ECO:0000313" key="4">
    <source>
        <dbReference type="WBParaSite" id="HNAJ_0000420901-mRNA-1"/>
    </source>
</evidence>
<feature type="domain" description="C2" evidence="1">
    <location>
        <begin position="375"/>
        <end position="530"/>
    </location>
</feature>
<gene>
    <name evidence="2" type="ORF">HNAJ_LOCUS4206</name>
</gene>
<organism evidence="4">
    <name type="scientific">Rodentolepis nana</name>
    <name type="common">Dwarf tapeworm</name>
    <name type="synonym">Hymenolepis nana</name>
    <dbReference type="NCBI Taxonomy" id="102285"/>
    <lineage>
        <taxon>Eukaryota</taxon>
        <taxon>Metazoa</taxon>
        <taxon>Spiralia</taxon>
        <taxon>Lophotrochozoa</taxon>
        <taxon>Platyhelminthes</taxon>
        <taxon>Cestoda</taxon>
        <taxon>Eucestoda</taxon>
        <taxon>Cyclophyllidea</taxon>
        <taxon>Hymenolepididae</taxon>
        <taxon>Rodentolepis</taxon>
    </lineage>
</organism>
<evidence type="ECO:0000259" key="1">
    <source>
        <dbReference type="SMART" id="SM00239"/>
    </source>
</evidence>
<dbReference type="OrthoDB" id="6249568at2759"/>
<protein>
    <submittedName>
        <fullName evidence="4">C2 domain-containing protein</fullName>
    </submittedName>
</protein>
<reference evidence="4" key="1">
    <citation type="submission" date="2017-02" db="UniProtKB">
        <authorList>
            <consortium name="WormBaseParasite"/>
        </authorList>
    </citation>
    <scope>IDENTIFICATION</scope>
</reference>
<dbReference type="WBParaSite" id="HNAJ_0000420901-mRNA-1">
    <property type="protein sequence ID" value="HNAJ_0000420901-mRNA-1"/>
    <property type="gene ID" value="HNAJ_0000420901"/>
</dbReference>
<dbReference type="Proteomes" id="UP000278807">
    <property type="component" value="Unassembled WGS sequence"/>
</dbReference>
<dbReference type="Pfam" id="PF00168">
    <property type="entry name" value="C2"/>
    <property type="match status" value="2"/>
</dbReference>
<name>A0A0R3TAX0_RODNA</name>
<dbReference type="EMBL" id="UZAE01002810">
    <property type="protein sequence ID" value="VDO00066.1"/>
    <property type="molecule type" value="Genomic_DNA"/>
</dbReference>
<dbReference type="CDD" id="cd00030">
    <property type="entry name" value="C2"/>
    <property type="match status" value="1"/>
</dbReference>
<feature type="domain" description="C2" evidence="1">
    <location>
        <begin position="115"/>
        <end position="211"/>
    </location>
</feature>
<dbReference type="STRING" id="102285.A0A0R3TAX0"/>
<dbReference type="SUPFAM" id="SSF49562">
    <property type="entry name" value="C2 domain (Calcium/lipid-binding domain, CaLB)"/>
    <property type="match status" value="2"/>
</dbReference>
<dbReference type="SMART" id="SM00239">
    <property type="entry name" value="C2"/>
    <property type="match status" value="2"/>
</dbReference>
<reference evidence="2 3" key="2">
    <citation type="submission" date="2018-11" db="EMBL/GenBank/DDBJ databases">
        <authorList>
            <consortium name="Pathogen Informatics"/>
        </authorList>
    </citation>
    <scope>NUCLEOTIDE SEQUENCE [LARGE SCALE GENOMIC DNA]</scope>
</reference>
<dbReference type="Gene3D" id="2.60.40.150">
    <property type="entry name" value="C2 domain"/>
    <property type="match status" value="1"/>
</dbReference>
<dbReference type="InterPro" id="IPR035892">
    <property type="entry name" value="C2_domain_sf"/>
</dbReference>